<evidence type="ECO:0000256" key="5">
    <source>
        <dbReference type="ARBA" id="ARBA00022692"/>
    </source>
</evidence>
<dbReference type="RefSeq" id="WP_036834333.1">
    <property type="nucleotide sequence ID" value="NZ_AVPG01000012.1"/>
</dbReference>
<evidence type="ECO:0000256" key="6">
    <source>
        <dbReference type="ARBA" id="ARBA00022989"/>
    </source>
</evidence>
<proteinExistence type="inferred from homology"/>
<evidence type="ECO:0000256" key="3">
    <source>
        <dbReference type="ARBA" id="ARBA00022448"/>
    </source>
</evidence>
<accession>A0A0A5G642</accession>
<feature type="transmembrane region" description="Helical" evidence="8">
    <location>
        <begin position="345"/>
        <end position="366"/>
    </location>
</feature>
<feature type="transmembrane region" description="Helical" evidence="8">
    <location>
        <begin position="378"/>
        <end position="398"/>
    </location>
</feature>
<evidence type="ECO:0008006" key="11">
    <source>
        <dbReference type="Google" id="ProtNLM"/>
    </source>
</evidence>
<feature type="transmembrane region" description="Helical" evidence="8">
    <location>
        <begin position="272"/>
        <end position="292"/>
    </location>
</feature>
<feature type="transmembrane region" description="Helical" evidence="8">
    <location>
        <begin position="313"/>
        <end position="333"/>
    </location>
</feature>
<keyword evidence="6 8" id="KW-1133">Transmembrane helix</keyword>
<evidence type="ECO:0000256" key="1">
    <source>
        <dbReference type="ARBA" id="ARBA00004651"/>
    </source>
</evidence>
<keyword evidence="5 8" id="KW-0812">Transmembrane</keyword>
<dbReference type="eggNOG" id="COG0534">
    <property type="taxonomic scope" value="Bacteria"/>
</dbReference>
<keyword evidence="7 8" id="KW-0472">Membrane</keyword>
<feature type="transmembrane region" description="Helical" evidence="8">
    <location>
        <begin position="127"/>
        <end position="150"/>
    </location>
</feature>
<dbReference type="NCBIfam" id="TIGR00797">
    <property type="entry name" value="matE"/>
    <property type="match status" value="1"/>
</dbReference>
<evidence type="ECO:0000256" key="7">
    <source>
        <dbReference type="ARBA" id="ARBA00023136"/>
    </source>
</evidence>
<dbReference type="GO" id="GO:0042910">
    <property type="term" value="F:xenobiotic transmembrane transporter activity"/>
    <property type="evidence" value="ECO:0007669"/>
    <property type="project" value="InterPro"/>
</dbReference>
<feature type="transmembrane region" description="Helical" evidence="8">
    <location>
        <begin position="230"/>
        <end position="260"/>
    </location>
</feature>
<dbReference type="Pfam" id="PF01554">
    <property type="entry name" value="MatE"/>
    <property type="match status" value="2"/>
</dbReference>
<evidence type="ECO:0000256" key="8">
    <source>
        <dbReference type="SAM" id="Phobius"/>
    </source>
</evidence>
<dbReference type="PANTHER" id="PTHR42925">
    <property type="entry name" value="MULTIDRUG AND TOXIN EFFLUX PROTEIN MATE FAMILY"/>
    <property type="match status" value="1"/>
</dbReference>
<dbReference type="AlphaFoldDB" id="A0A0A5G642"/>
<dbReference type="OrthoDB" id="9806302at2"/>
<dbReference type="PIRSF" id="PIRSF006603">
    <property type="entry name" value="DinF"/>
    <property type="match status" value="1"/>
</dbReference>
<dbReference type="InterPro" id="IPR048279">
    <property type="entry name" value="MdtK-like"/>
</dbReference>
<evidence type="ECO:0000256" key="4">
    <source>
        <dbReference type="ARBA" id="ARBA00022475"/>
    </source>
</evidence>
<feature type="transmembrane region" description="Helical" evidence="8">
    <location>
        <begin position="157"/>
        <end position="179"/>
    </location>
</feature>
<feature type="transmembrane region" description="Helical" evidence="8">
    <location>
        <begin position="404"/>
        <end position="424"/>
    </location>
</feature>
<feature type="transmembrane region" description="Helical" evidence="8">
    <location>
        <begin position="185"/>
        <end position="210"/>
    </location>
</feature>
<dbReference type="InterPro" id="IPR002528">
    <property type="entry name" value="MATE_fam"/>
</dbReference>
<feature type="transmembrane region" description="Helical" evidence="8">
    <location>
        <begin position="47"/>
        <end position="73"/>
    </location>
</feature>
<protein>
    <recommendedName>
        <fullName evidence="11">Multidrug transporter MatE</fullName>
    </recommendedName>
</protein>
<dbReference type="EMBL" id="AVPG01000012">
    <property type="protein sequence ID" value="KGX86643.1"/>
    <property type="molecule type" value="Genomic_DNA"/>
</dbReference>
<comment type="subcellular location">
    <subcellularLocation>
        <location evidence="1">Cell membrane</location>
        <topology evidence="1">Multi-pass membrane protein</topology>
    </subcellularLocation>
</comment>
<dbReference type="PANTHER" id="PTHR42925:SF2">
    <property type="entry name" value="NA+ DRIVEN MULTIDRUG EFFLUX PUMP"/>
    <property type="match status" value="1"/>
</dbReference>
<gene>
    <name evidence="9" type="ORF">N784_04350</name>
</gene>
<keyword evidence="10" id="KW-1185">Reference proteome</keyword>
<dbReference type="GO" id="GO:0005886">
    <property type="term" value="C:plasma membrane"/>
    <property type="evidence" value="ECO:0007669"/>
    <property type="project" value="UniProtKB-SubCell"/>
</dbReference>
<evidence type="ECO:0000313" key="9">
    <source>
        <dbReference type="EMBL" id="KGX86643.1"/>
    </source>
</evidence>
<comment type="caution">
    <text evidence="9">The sequence shown here is derived from an EMBL/GenBank/DDBJ whole genome shotgun (WGS) entry which is preliminary data.</text>
</comment>
<dbReference type="InterPro" id="IPR047135">
    <property type="entry name" value="YsiQ"/>
</dbReference>
<dbReference type="STRING" id="1385512.N784_04350"/>
<evidence type="ECO:0000256" key="2">
    <source>
        <dbReference type="ARBA" id="ARBA00010199"/>
    </source>
</evidence>
<dbReference type="GO" id="GO:0015297">
    <property type="term" value="F:antiporter activity"/>
    <property type="evidence" value="ECO:0007669"/>
    <property type="project" value="InterPro"/>
</dbReference>
<keyword evidence="3" id="KW-0813">Transport</keyword>
<organism evidence="9 10">
    <name type="scientific">Pontibacillus litoralis JSM 072002</name>
    <dbReference type="NCBI Taxonomy" id="1385512"/>
    <lineage>
        <taxon>Bacteria</taxon>
        <taxon>Bacillati</taxon>
        <taxon>Bacillota</taxon>
        <taxon>Bacilli</taxon>
        <taxon>Bacillales</taxon>
        <taxon>Bacillaceae</taxon>
        <taxon>Pontibacillus</taxon>
    </lineage>
</organism>
<name>A0A0A5G642_9BACI</name>
<dbReference type="Proteomes" id="UP000030401">
    <property type="component" value="Unassembled WGS sequence"/>
</dbReference>
<evidence type="ECO:0000313" key="10">
    <source>
        <dbReference type="Proteomes" id="UP000030401"/>
    </source>
</evidence>
<reference evidence="9 10" key="1">
    <citation type="submission" date="2013-08" db="EMBL/GenBank/DDBJ databases">
        <authorList>
            <person name="Huang J."/>
            <person name="Wang G."/>
        </authorList>
    </citation>
    <scope>NUCLEOTIDE SEQUENCE [LARGE SCALE GENOMIC DNA]</scope>
    <source>
        <strain evidence="9 10">JSM 072002</strain>
    </source>
</reference>
<sequence>MSKRTNPTLISFASIIFIEQIFRVIQGNIDILVLGRVSHDAVAAVGVVNQIIAICIVVISIASIGTNVILAQYVGEYNFTKVKVVLFNGLFMAIVMGMALAVVTFSFADSLLELMGLSGIHLTYGTYFLKIVSVSLCLHAVNMICLVYLRNMQQKKLIISTLCLATLINITGNIAGVYFFEQVESILICVASMTVLSHLLTCIVYSYVLISNKVIPFKTTIMNKKHMKSIASIGAPSAAEHFSYLFFQLFLSWIIIQWGIDQLKAKTYMQSWAEYIFLVSITIGQATQILVGQKIGEKKYNDLRSIVNKSVRINIVLSTTLSLFLYAISDFVIDFYDIHDDIARYIKPIILLTILIEPLRAINVNMVSSLYATRDTKYPMVINVLSLWGIMVPFILVFNGHLTIISVWVMMIVDEFLRAILLSIRWRKRVSRISHTHQVV</sequence>
<keyword evidence="4" id="KW-1003">Cell membrane</keyword>
<feature type="transmembrane region" description="Helical" evidence="8">
    <location>
        <begin position="85"/>
        <end position="107"/>
    </location>
</feature>
<comment type="similarity">
    <text evidence="2">Belongs to the multi antimicrobial extrusion (MATE) (TC 2.A.66.1) family.</text>
</comment>